<feature type="region of interest" description="Disordered" evidence="1">
    <location>
        <begin position="699"/>
        <end position="777"/>
    </location>
</feature>
<feature type="domain" description="Aminotransferase-like plant mobile" evidence="2">
    <location>
        <begin position="191"/>
        <end position="432"/>
    </location>
</feature>
<name>A0AAV8HR92_9POAL</name>
<dbReference type="GO" id="GO:0010073">
    <property type="term" value="P:meristem maintenance"/>
    <property type="evidence" value="ECO:0007669"/>
    <property type="project" value="InterPro"/>
</dbReference>
<comment type="caution">
    <text evidence="3">The sequence shown here is derived from an EMBL/GenBank/DDBJ whole genome shotgun (WGS) entry which is preliminary data.</text>
</comment>
<dbReference type="InterPro" id="IPR044824">
    <property type="entry name" value="MAIN-like"/>
</dbReference>
<sequence>MTSWTWARSSKMRIFEPKNETIEQFLEDASSKGATKEDLYDLRVSMLAGRDFSAGNIPRHEPTQFFPSDAPGSLFSDFDLFDELNAETFTHFPQRKPITHSGPRSGPAIWTRPLDGYGVQKHTVRVLTPVTSEMSHPPVRLPGIAMLNGNTRPWHPVTFLIEGIPGRKPGQTEWTQFCLKSYGGILKRARIFHPIVLSLFSFPRSAHLFRAFISNWNFVTNTLFVEDRMMTILLEQLEQLSGIPILGRPYEEYSPADSDLFGVNFDGSWRHFSSVRNLYEVYERLFRMRQKKRSKKGVSFETWIEYFTDRVTPSSERASLLDPLGIGKDTLDFSGTPPPLSDLTSLPLGDETVLAAFLSFWLCYFVFPRRPIGMIRPEVFVMAGFMARGEVMALGGPVLANLFRSLRLVASSPDPSFVPAVVPFHFLFGWIHAYWPSTFLPPAMPESLRDAMPFMADIADVSCDECIDVLKAHSWFTRSRAVINPFPRSRTFCRGLPKYDSYFVMRDDPYSETGDLSILAQSHRWAEYMIGLRAGLLPYRTGDDLYAEPYFPSLVAHQLGYDQFVPRMVFPRVHSDLDCNLLMHALIWKSFQRLGTGARFWVPLATRIGIITIRFYVWYMGMVEAYHERRGEEIVRRLYPTYGERPRYYDDPPWGPRIPSDFRGLDGHIRYFTPDEVAIIMRDGLCGFALERASTPYSSTVVEEAPDDPVLTRDNGFSSGPPLHDIGLTSSEGDHSSDLPPRTASPILGSTEPVFESHVDDSTDLPQESNLDSIFDDRDLDGYDVDSILIEGEPSSEILETVADTVPTTVDPPFEAIYVLPMDITLPVEPEVIEIPDDPVSAPPLSLDPPGVFLVDDVARLLWETAELCGETSLGRCSFDYGCFFYLGSTERDPTLEQLANSSVIPLRHHLFFLTHSFVDREYSRRLRALSSSTLERGHAESQVYALLGRQRDLLLRVAASRHQYDLMQASRASLAELNPVKIEMLRLEEELAEIPTQLEEAVAFMKATCSAHDKAMGAVKYVRIEIERHSKRSVELINEIYGVLHHLHRSFRASRRVVRSARDISFRSRSRPY</sequence>
<evidence type="ECO:0000313" key="3">
    <source>
        <dbReference type="EMBL" id="KAJ4817751.1"/>
    </source>
</evidence>
<dbReference type="PANTHER" id="PTHR46033">
    <property type="entry name" value="PROTEIN MAIN-LIKE 2"/>
    <property type="match status" value="1"/>
</dbReference>
<evidence type="ECO:0000313" key="4">
    <source>
        <dbReference type="Proteomes" id="UP001140206"/>
    </source>
</evidence>
<protein>
    <recommendedName>
        <fullName evidence="2">Aminotransferase-like plant mobile domain-containing protein</fullName>
    </recommendedName>
</protein>
<dbReference type="AlphaFoldDB" id="A0AAV8HR92"/>
<dbReference type="Proteomes" id="UP001140206">
    <property type="component" value="Chromosome 1"/>
</dbReference>
<keyword evidence="4" id="KW-1185">Reference proteome</keyword>
<gene>
    <name evidence="3" type="ORF">LUZ62_030317</name>
</gene>
<dbReference type="Pfam" id="PF10536">
    <property type="entry name" value="PMD"/>
    <property type="match status" value="1"/>
</dbReference>
<reference evidence="3" key="1">
    <citation type="submission" date="2022-08" db="EMBL/GenBank/DDBJ databases">
        <authorList>
            <person name="Marques A."/>
        </authorList>
    </citation>
    <scope>NUCLEOTIDE SEQUENCE</scope>
    <source>
        <strain evidence="3">RhyPub2mFocal</strain>
        <tissue evidence="3">Leaves</tissue>
    </source>
</reference>
<dbReference type="InterPro" id="IPR019557">
    <property type="entry name" value="AminoTfrase-like_pln_mobile"/>
</dbReference>
<proteinExistence type="predicted"/>
<dbReference type="PANTHER" id="PTHR46033:SF16">
    <property type="entry name" value="AMINOTRANSFERASE-LIKE PLANT MOBILE DOMAIN-CONTAINING PROTEIN"/>
    <property type="match status" value="1"/>
</dbReference>
<evidence type="ECO:0000259" key="2">
    <source>
        <dbReference type="Pfam" id="PF10536"/>
    </source>
</evidence>
<organism evidence="3 4">
    <name type="scientific">Rhynchospora pubera</name>
    <dbReference type="NCBI Taxonomy" id="906938"/>
    <lineage>
        <taxon>Eukaryota</taxon>
        <taxon>Viridiplantae</taxon>
        <taxon>Streptophyta</taxon>
        <taxon>Embryophyta</taxon>
        <taxon>Tracheophyta</taxon>
        <taxon>Spermatophyta</taxon>
        <taxon>Magnoliopsida</taxon>
        <taxon>Liliopsida</taxon>
        <taxon>Poales</taxon>
        <taxon>Cyperaceae</taxon>
        <taxon>Cyperoideae</taxon>
        <taxon>Rhynchosporeae</taxon>
        <taxon>Rhynchospora</taxon>
    </lineage>
</organism>
<dbReference type="EMBL" id="JAMFTS010000001">
    <property type="protein sequence ID" value="KAJ4817751.1"/>
    <property type="molecule type" value="Genomic_DNA"/>
</dbReference>
<evidence type="ECO:0000256" key="1">
    <source>
        <dbReference type="SAM" id="MobiDB-lite"/>
    </source>
</evidence>
<accession>A0AAV8HR92</accession>